<sequence length="279" mass="30381">MPNTPQSQTITLPAGQFHYLSWNAEHRELPACVLVHGITSSSQSWIRVGAALADRYRIFALDMRGHGDSIKPTAGGYTLHLTASDVAYFIQALELQDPILIGHSWGGATALVLASGIHEELPIIHFSRIILEDFAHNFGHGDPRKRAARFTSDIGVPADELRVRLSTQNPNWTEEDIAGKIDSASKVSEETIINVFAETEAEGELLPLLSKLTAPTLVIRADPAQGSTLDAAAWQEVQQRLPVGSVAIEIPGASHNVHRSNFAEFMDAVNTFLAGTHQR</sequence>
<dbReference type="AlphaFoldDB" id="A0A402BFT9"/>
<evidence type="ECO:0000259" key="1">
    <source>
        <dbReference type="Pfam" id="PF12697"/>
    </source>
</evidence>
<name>A0A402BFT9_9CHLR</name>
<comment type="caution">
    <text evidence="2">The sequence shown here is derived from an EMBL/GenBank/DDBJ whole genome shotgun (WGS) entry which is preliminary data.</text>
</comment>
<dbReference type="SUPFAM" id="SSF53474">
    <property type="entry name" value="alpha/beta-Hydrolases"/>
    <property type="match status" value="1"/>
</dbReference>
<feature type="domain" description="AB hydrolase-1" evidence="1">
    <location>
        <begin position="33"/>
        <end position="267"/>
    </location>
</feature>
<evidence type="ECO:0000313" key="2">
    <source>
        <dbReference type="EMBL" id="GCE30268.1"/>
    </source>
</evidence>
<dbReference type="OrthoDB" id="149912at2"/>
<reference evidence="3" key="1">
    <citation type="submission" date="2018-12" db="EMBL/GenBank/DDBJ databases">
        <title>Tengunoibacter tsumagoiensis gen. nov., sp. nov., Dictyobacter kobayashii sp. nov., D. alpinus sp. nov., and D. joshuensis sp. nov. and description of Dictyobacteraceae fam. nov. within the order Ktedonobacterales isolated from Tengu-no-mugimeshi.</title>
        <authorList>
            <person name="Wang C.M."/>
            <person name="Zheng Y."/>
            <person name="Sakai Y."/>
            <person name="Toyoda A."/>
            <person name="Minakuchi Y."/>
            <person name="Abe K."/>
            <person name="Yokota A."/>
            <person name="Yabe S."/>
        </authorList>
    </citation>
    <scope>NUCLEOTIDE SEQUENCE [LARGE SCALE GENOMIC DNA]</scope>
    <source>
        <strain evidence="3">Uno16</strain>
    </source>
</reference>
<accession>A0A402BFT9</accession>
<dbReference type="PRINTS" id="PR00111">
    <property type="entry name" value="ABHYDROLASE"/>
</dbReference>
<dbReference type="GO" id="GO:0016787">
    <property type="term" value="F:hydrolase activity"/>
    <property type="evidence" value="ECO:0007669"/>
    <property type="project" value="UniProtKB-KW"/>
</dbReference>
<dbReference type="InterPro" id="IPR050266">
    <property type="entry name" value="AB_hydrolase_sf"/>
</dbReference>
<proteinExistence type="predicted"/>
<dbReference type="Pfam" id="PF12697">
    <property type="entry name" value="Abhydrolase_6"/>
    <property type="match status" value="1"/>
</dbReference>
<dbReference type="EMBL" id="BIFT01000002">
    <property type="protein sequence ID" value="GCE30268.1"/>
    <property type="molecule type" value="Genomic_DNA"/>
</dbReference>
<dbReference type="PANTHER" id="PTHR43798:SF33">
    <property type="entry name" value="HYDROLASE, PUTATIVE (AFU_ORTHOLOGUE AFUA_2G14860)-RELATED"/>
    <property type="match status" value="1"/>
</dbReference>
<dbReference type="RefSeq" id="WP_126630410.1">
    <property type="nucleotide sequence ID" value="NZ_BIFT01000002.1"/>
</dbReference>
<organism evidence="2 3">
    <name type="scientific">Dictyobacter alpinus</name>
    <dbReference type="NCBI Taxonomy" id="2014873"/>
    <lineage>
        <taxon>Bacteria</taxon>
        <taxon>Bacillati</taxon>
        <taxon>Chloroflexota</taxon>
        <taxon>Ktedonobacteria</taxon>
        <taxon>Ktedonobacterales</taxon>
        <taxon>Dictyobacteraceae</taxon>
        <taxon>Dictyobacter</taxon>
    </lineage>
</organism>
<dbReference type="InterPro" id="IPR000073">
    <property type="entry name" value="AB_hydrolase_1"/>
</dbReference>
<dbReference type="InterPro" id="IPR029058">
    <property type="entry name" value="AB_hydrolase_fold"/>
</dbReference>
<dbReference type="GO" id="GO:0016020">
    <property type="term" value="C:membrane"/>
    <property type="evidence" value="ECO:0007669"/>
    <property type="project" value="TreeGrafter"/>
</dbReference>
<keyword evidence="3" id="KW-1185">Reference proteome</keyword>
<keyword evidence="2" id="KW-0378">Hydrolase</keyword>
<protein>
    <submittedName>
        <fullName evidence="2">Alpha/beta hydrolase</fullName>
    </submittedName>
</protein>
<dbReference type="Proteomes" id="UP000287171">
    <property type="component" value="Unassembled WGS sequence"/>
</dbReference>
<dbReference type="PANTHER" id="PTHR43798">
    <property type="entry name" value="MONOACYLGLYCEROL LIPASE"/>
    <property type="match status" value="1"/>
</dbReference>
<dbReference type="Gene3D" id="3.40.50.1820">
    <property type="entry name" value="alpha/beta hydrolase"/>
    <property type="match status" value="1"/>
</dbReference>
<gene>
    <name evidence="2" type="ORF">KDA_57520</name>
</gene>
<evidence type="ECO:0000313" key="3">
    <source>
        <dbReference type="Proteomes" id="UP000287171"/>
    </source>
</evidence>